<keyword evidence="2 4" id="KW-0012">Acyltransferase</keyword>
<evidence type="ECO:0000256" key="3">
    <source>
        <dbReference type="ARBA" id="ARBA00048462"/>
    </source>
</evidence>
<dbReference type="PIRSF" id="PIRSF000446">
    <property type="entry name" value="Mct"/>
    <property type="match status" value="1"/>
</dbReference>
<feature type="active site" evidence="5">
    <location>
        <position position="86"/>
    </location>
</feature>
<gene>
    <name evidence="7" type="ORF">GCM10011571_12510</name>
</gene>
<dbReference type="AlphaFoldDB" id="A0A8J2Y907"/>
<name>A0A8J2Y907_9BACL</name>
<dbReference type="NCBIfam" id="TIGR03131">
    <property type="entry name" value="malonate_mdcH"/>
    <property type="match status" value="1"/>
</dbReference>
<evidence type="ECO:0000256" key="2">
    <source>
        <dbReference type="ARBA" id="ARBA00023315"/>
    </source>
</evidence>
<organism evidence="7 8">
    <name type="scientific">Marinithermofilum abyssi</name>
    <dbReference type="NCBI Taxonomy" id="1571185"/>
    <lineage>
        <taxon>Bacteria</taxon>
        <taxon>Bacillati</taxon>
        <taxon>Bacillota</taxon>
        <taxon>Bacilli</taxon>
        <taxon>Bacillales</taxon>
        <taxon>Thermoactinomycetaceae</taxon>
        <taxon>Marinithermofilum</taxon>
    </lineage>
</organism>
<dbReference type="Gene3D" id="3.40.366.10">
    <property type="entry name" value="Malonyl-Coenzyme A Acyl Carrier Protein, domain 2"/>
    <property type="match status" value="1"/>
</dbReference>
<dbReference type="InterPro" id="IPR014043">
    <property type="entry name" value="Acyl_transferase_dom"/>
</dbReference>
<dbReference type="InterPro" id="IPR024925">
    <property type="entry name" value="Malonyl_CoA-ACP_transAc"/>
</dbReference>
<evidence type="ECO:0000256" key="1">
    <source>
        <dbReference type="ARBA" id="ARBA00022679"/>
    </source>
</evidence>
<feature type="active site" evidence="5">
    <location>
        <position position="192"/>
    </location>
</feature>
<reference evidence="7" key="2">
    <citation type="submission" date="2020-09" db="EMBL/GenBank/DDBJ databases">
        <authorList>
            <person name="Sun Q."/>
            <person name="Zhou Y."/>
        </authorList>
    </citation>
    <scope>NUCLEOTIDE SEQUENCE</scope>
    <source>
        <strain evidence="7">CGMCC 1.15179</strain>
    </source>
</reference>
<dbReference type="SMART" id="SM00827">
    <property type="entry name" value="PKS_AT"/>
    <property type="match status" value="1"/>
</dbReference>
<dbReference type="PANTHER" id="PTHR42681:SF1">
    <property type="entry name" value="MALONYL-COA-ACYL CARRIER PROTEIN TRANSACYLASE, MITOCHONDRIAL"/>
    <property type="match status" value="1"/>
</dbReference>
<keyword evidence="1 4" id="KW-0808">Transferase</keyword>
<sequence length="305" mass="32124">MSVAFLFPGQGSQQPGMLHELPDHPVVSGTLEEASAVLDKDVLSFDTDSALSSTTAVQIALLVAGVSTARALKSEGVMADMVAGHSVGAFAAAVIAGALDFRDALSLVKLRGELMENAFPQGYGMSVVIGLDERRLAPLIGQAGEPVFIANLNAPDQITIAGSIPGIDAVLAMARAAGAYRAEILRVSVPSHCPLLQHVSGRLARALDEVPFREPAVPYGGNRRARALRDPEAIREDLAISVSHPVRWHEVTTLFFELGARLFLEMPPGHVLTDLAAAAFPAARSISITNSGLNSAVILTRREKG</sequence>
<accession>A0A8J2Y907</accession>
<dbReference type="Pfam" id="PF00698">
    <property type="entry name" value="Acyl_transf_1"/>
    <property type="match status" value="1"/>
</dbReference>
<dbReference type="PANTHER" id="PTHR42681">
    <property type="entry name" value="MALONYL-COA-ACYL CARRIER PROTEIN TRANSACYLASE, MITOCHONDRIAL"/>
    <property type="match status" value="1"/>
</dbReference>
<evidence type="ECO:0000256" key="4">
    <source>
        <dbReference type="PIRNR" id="PIRNR000446"/>
    </source>
</evidence>
<dbReference type="InterPro" id="IPR016036">
    <property type="entry name" value="Malonyl_transacylase_ACP-bd"/>
</dbReference>
<dbReference type="InterPro" id="IPR016035">
    <property type="entry name" value="Acyl_Trfase/lysoPLipase"/>
</dbReference>
<evidence type="ECO:0000259" key="6">
    <source>
        <dbReference type="SMART" id="SM00827"/>
    </source>
</evidence>
<comment type="catalytic activity">
    <reaction evidence="3 4">
        <text>holo-[ACP] + malonyl-CoA = malonyl-[ACP] + CoA</text>
        <dbReference type="Rhea" id="RHEA:41792"/>
        <dbReference type="Rhea" id="RHEA-COMP:9623"/>
        <dbReference type="Rhea" id="RHEA-COMP:9685"/>
        <dbReference type="ChEBI" id="CHEBI:57287"/>
        <dbReference type="ChEBI" id="CHEBI:57384"/>
        <dbReference type="ChEBI" id="CHEBI:64479"/>
        <dbReference type="ChEBI" id="CHEBI:78449"/>
        <dbReference type="EC" id="2.3.1.39"/>
    </reaction>
</comment>
<dbReference type="Gene3D" id="3.30.70.250">
    <property type="entry name" value="Malonyl-CoA ACP transacylase, ACP-binding"/>
    <property type="match status" value="1"/>
</dbReference>
<dbReference type="GO" id="GO:0005829">
    <property type="term" value="C:cytosol"/>
    <property type="evidence" value="ECO:0007669"/>
    <property type="project" value="TreeGrafter"/>
</dbReference>
<dbReference type="EMBL" id="BMHQ01000003">
    <property type="protein sequence ID" value="GGE12591.1"/>
    <property type="molecule type" value="Genomic_DNA"/>
</dbReference>
<feature type="domain" description="Malonyl-CoA:ACP transacylase (MAT)" evidence="6">
    <location>
        <begin position="6"/>
        <end position="304"/>
    </location>
</feature>
<proteinExistence type="inferred from homology"/>
<comment type="similarity">
    <text evidence="4">Belongs to the fabD family.</text>
</comment>
<protein>
    <recommendedName>
        <fullName evidence="4">Malonyl CoA-acyl carrier protein transacylase</fullName>
        <ecNumber evidence="4">2.3.1.39</ecNumber>
    </recommendedName>
</protein>
<dbReference type="GO" id="GO:0004314">
    <property type="term" value="F:[acyl-carrier-protein] S-malonyltransferase activity"/>
    <property type="evidence" value="ECO:0007669"/>
    <property type="project" value="UniProtKB-EC"/>
</dbReference>
<keyword evidence="8" id="KW-1185">Reference proteome</keyword>
<evidence type="ECO:0000313" key="8">
    <source>
        <dbReference type="Proteomes" id="UP000625210"/>
    </source>
</evidence>
<dbReference type="RefSeq" id="WP_188647024.1">
    <property type="nucleotide sequence ID" value="NZ_BMHQ01000003.1"/>
</dbReference>
<dbReference type="SUPFAM" id="SSF55048">
    <property type="entry name" value="Probable ACP-binding domain of malonyl-CoA ACP transacylase"/>
    <property type="match status" value="1"/>
</dbReference>
<evidence type="ECO:0000313" key="7">
    <source>
        <dbReference type="EMBL" id="GGE12591.1"/>
    </source>
</evidence>
<dbReference type="InterPro" id="IPR001227">
    <property type="entry name" value="Ac_transferase_dom_sf"/>
</dbReference>
<evidence type="ECO:0000256" key="5">
    <source>
        <dbReference type="PIRSR" id="PIRSR000446-1"/>
    </source>
</evidence>
<dbReference type="InterPro" id="IPR050858">
    <property type="entry name" value="Mal-CoA-ACP_Trans/PKS_FabD"/>
</dbReference>
<dbReference type="InterPro" id="IPR017554">
    <property type="entry name" value="Malonate_deCOase_MdcHsu"/>
</dbReference>
<dbReference type="Proteomes" id="UP000625210">
    <property type="component" value="Unassembled WGS sequence"/>
</dbReference>
<comment type="caution">
    <text evidence="7">The sequence shown here is derived from an EMBL/GenBank/DDBJ whole genome shotgun (WGS) entry which is preliminary data.</text>
</comment>
<dbReference type="EC" id="2.3.1.39" evidence="4"/>
<reference evidence="7" key="1">
    <citation type="journal article" date="2014" name="Int. J. Syst. Evol. Microbiol.">
        <title>Complete genome sequence of Corynebacterium casei LMG S-19264T (=DSM 44701T), isolated from a smear-ripened cheese.</title>
        <authorList>
            <consortium name="US DOE Joint Genome Institute (JGI-PGF)"/>
            <person name="Walter F."/>
            <person name="Albersmeier A."/>
            <person name="Kalinowski J."/>
            <person name="Ruckert C."/>
        </authorList>
    </citation>
    <scope>NUCLEOTIDE SEQUENCE</scope>
    <source>
        <strain evidence="7">CGMCC 1.15179</strain>
    </source>
</reference>
<dbReference type="SUPFAM" id="SSF52151">
    <property type="entry name" value="FabD/lysophospholipase-like"/>
    <property type="match status" value="1"/>
</dbReference>
<dbReference type="GO" id="GO:0006633">
    <property type="term" value="P:fatty acid biosynthetic process"/>
    <property type="evidence" value="ECO:0007669"/>
    <property type="project" value="TreeGrafter"/>
</dbReference>